<dbReference type="AlphaFoldDB" id="A0A2K8UFF6"/>
<keyword evidence="2" id="KW-0812">Transmembrane</keyword>
<evidence type="ECO:0000256" key="2">
    <source>
        <dbReference type="SAM" id="Phobius"/>
    </source>
</evidence>
<accession>A0A2K8UFF6</accession>
<dbReference type="PANTHER" id="PTHR35404">
    <property type="entry name" value="TRANSPOSASE OF TN10"/>
    <property type="match status" value="1"/>
</dbReference>
<keyword evidence="2" id="KW-1133">Transmembrane helix</keyword>
<keyword evidence="2" id="KW-0472">Membrane</keyword>
<dbReference type="KEGG" id="tsy:THSYN_22845"/>
<dbReference type="NCBIfam" id="NF033591">
    <property type="entry name" value="transpos_IS4_2"/>
    <property type="match status" value="1"/>
</dbReference>
<evidence type="ECO:0000313" key="7">
    <source>
        <dbReference type="Proteomes" id="UP000232638"/>
    </source>
</evidence>
<dbReference type="EMBL" id="CP020370">
    <property type="protein sequence ID" value="AUB84209.1"/>
    <property type="molecule type" value="Genomic_DNA"/>
</dbReference>
<proteinExistence type="predicted"/>
<dbReference type="EMBL" id="CP020370">
    <property type="protein sequence ID" value="AUB83505.1"/>
    <property type="molecule type" value="Genomic_DNA"/>
</dbReference>
<dbReference type="InterPro" id="IPR002559">
    <property type="entry name" value="Transposase_11"/>
</dbReference>
<organism evidence="6 7">
    <name type="scientific">Candidatus Thiodictyon syntrophicum</name>
    <dbReference type="NCBI Taxonomy" id="1166950"/>
    <lineage>
        <taxon>Bacteria</taxon>
        <taxon>Pseudomonadati</taxon>
        <taxon>Pseudomonadota</taxon>
        <taxon>Gammaproteobacteria</taxon>
        <taxon>Chromatiales</taxon>
        <taxon>Chromatiaceae</taxon>
        <taxon>Thiodictyon</taxon>
    </lineage>
</organism>
<dbReference type="OrthoDB" id="6140187at2"/>
<dbReference type="Pfam" id="PF01609">
    <property type="entry name" value="DDE_Tnp_1"/>
    <property type="match status" value="1"/>
</dbReference>
<evidence type="ECO:0000313" key="4">
    <source>
        <dbReference type="EMBL" id="AUB80960.1"/>
    </source>
</evidence>
<keyword evidence="7" id="KW-1185">Reference proteome</keyword>
<dbReference type="Proteomes" id="UP000232638">
    <property type="component" value="Chromosome"/>
</dbReference>
<evidence type="ECO:0000313" key="6">
    <source>
        <dbReference type="EMBL" id="AUB84209.1"/>
    </source>
</evidence>
<feature type="transmembrane region" description="Helical" evidence="2">
    <location>
        <begin position="316"/>
        <end position="335"/>
    </location>
</feature>
<dbReference type="GO" id="GO:0006313">
    <property type="term" value="P:DNA transposition"/>
    <property type="evidence" value="ECO:0007669"/>
    <property type="project" value="InterPro"/>
</dbReference>
<feature type="region of interest" description="Disordered" evidence="1">
    <location>
        <begin position="240"/>
        <end position="259"/>
    </location>
</feature>
<feature type="domain" description="Transposase IS4-like" evidence="3">
    <location>
        <begin position="91"/>
        <end position="329"/>
    </location>
</feature>
<dbReference type="GO" id="GO:0004803">
    <property type="term" value="F:transposase activity"/>
    <property type="evidence" value="ECO:0007669"/>
    <property type="project" value="InterPro"/>
</dbReference>
<dbReference type="KEGG" id="tsy:THSYN_26890"/>
<sequence length="396" mass="44348">MHASILLHSWLGQWLSCIHLKRLVSLFDMVAACVAGTGLSITSVGRRLPGPTSLKHKIKRADRVIGNPHLYRERTAIYGALCRVTLARIPEPLILIDWSPIKVDQSFQLLRASIAVGGHALTLYEEIHPTCDLGNPKVQERFLHTVAGLLPPGAAPIIIADAGFKVPFFRAVEALGWRWVGRLRGRDYVRLNADWISGKSLFTKATTKPVRLGIGDWVRSNPLPVVMVLVRLPKCGRHDKTASGRIARSRKSRKAARSQREPWLLMATRRLGHLAAKAIVRIYRQRMQIEEGFRDMKNLYFGQGYEANRSHDLKRLSILVMIAALAAFLLFMIGATAERLNLQRGMHASSSKRRVYSLSFLASLILNITKVEIALSEFLAPEEQVAQFHQALLLGE</sequence>
<dbReference type="GO" id="GO:0003677">
    <property type="term" value="F:DNA binding"/>
    <property type="evidence" value="ECO:0007669"/>
    <property type="project" value="InterPro"/>
</dbReference>
<evidence type="ECO:0000256" key="1">
    <source>
        <dbReference type="SAM" id="MobiDB-lite"/>
    </source>
</evidence>
<name>A0A2K8UFF6_9GAMM</name>
<dbReference type="PANTHER" id="PTHR35404:SF8">
    <property type="entry name" value="TRANSPOSASE OF TN10"/>
    <property type="match status" value="1"/>
</dbReference>
<protein>
    <recommendedName>
        <fullName evidence="3">Transposase IS4-like domain-containing protein</fullName>
    </recommendedName>
</protein>
<dbReference type="KEGG" id="tsy:THSYN_08370"/>
<dbReference type="InterPro" id="IPR047658">
    <property type="entry name" value="IS4-like_transpos"/>
</dbReference>
<dbReference type="EMBL" id="CP020370">
    <property type="protein sequence ID" value="AUB80960.1"/>
    <property type="molecule type" value="Genomic_DNA"/>
</dbReference>
<dbReference type="InterPro" id="IPR012337">
    <property type="entry name" value="RNaseH-like_sf"/>
</dbReference>
<evidence type="ECO:0000259" key="3">
    <source>
        <dbReference type="Pfam" id="PF01609"/>
    </source>
</evidence>
<dbReference type="SUPFAM" id="SSF53098">
    <property type="entry name" value="Ribonuclease H-like"/>
    <property type="match status" value="1"/>
</dbReference>
<evidence type="ECO:0000313" key="5">
    <source>
        <dbReference type="EMBL" id="AUB83505.1"/>
    </source>
</evidence>
<reference evidence="6 7" key="1">
    <citation type="submission" date="2017-03" db="EMBL/GenBank/DDBJ databases">
        <title>Complete genome sequence of Candidatus 'Thiodictyon syntrophicum' sp. nov. strain Cad16T, a photolithoautotroph purple sulfur bacterium isolated from an alpine meromictic lake.</title>
        <authorList>
            <person name="Luedin S.M."/>
            <person name="Pothier J.F."/>
            <person name="Danza F."/>
            <person name="Storelli N."/>
            <person name="Wittwer M."/>
            <person name="Tonolla M."/>
        </authorList>
    </citation>
    <scope>NUCLEOTIDE SEQUENCE [LARGE SCALE GENOMIC DNA]</scope>
    <source>
        <strain evidence="6 7">Cad16T</strain>
    </source>
</reference>
<feature type="compositionally biased region" description="Basic residues" evidence="1">
    <location>
        <begin position="247"/>
        <end position="257"/>
    </location>
</feature>
<gene>
    <name evidence="4" type="ORF">THSYN_08370</name>
    <name evidence="5" type="ORF">THSYN_22845</name>
    <name evidence="6" type="ORF">THSYN_26890</name>
</gene>
<dbReference type="RefSeq" id="WP_100918740.1">
    <property type="nucleotide sequence ID" value="NZ_CP020370.1"/>
</dbReference>